<name>A0A2T0WSV6_9BACT</name>
<dbReference type="EMBL" id="PVTR01000002">
    <property type="protein sequence ID" value="PRY89776.1"/>
    <property type="molecule type" value="Genomic_DNA"/>
</dbReference>
<dbReference type="RefSeq" id="WP_106132462.1">
    <property type="nucleotide sequence ID" value="NZ_PVTR01000002.1"/>
</dbReference>
<dbReference type="AlphaFoldDB" id="A0A2T0WSV6"/>
<evidence type="ECO:0000313" key="2">
    <source>
        <dbReference type="Proteomes" id="UP000238157"/>
    </source>
</evidence>
<organism evidence="1 2">
    <name type="scientific">Mongoliibacter ruber</name>
    <dbReference type="NCBI Taxonomy" id="1750599"/>
    <lineage>
        <taxon>Bacteria</taxon>
        <taxon>Pseudomonadati</taxon>
        <taxon>Bacteroidota</taxon>
        <taxon>Cytophagia</taxon>
        <taxon>Cytophagales</taxon>
        <taxon>Cyclobacteriaceae</taxon>
        <taxon>Mongoliibacter</taxon>
    </lineage>
</organism>
<sequence>MSSHHFVKEQQEPALLILDTKDVSYDSIAPLLEWVPTVMVAQDEVFAVISWGIKLDLILAEMDFQKNNYRLLEEQYPVKFLGVKDGAFLEEALQYLVATKHSAVNIIGYDHLHVFELQEKLNFLDIVIIDGQMRYYPVKSGKFKKWFPETSIQLHAPEGTLLEVITTEGASITEVKYATMIDLPEGIVEFKGKEIFWIGEMLNQQ</sequence>
<keyword evidence="2" id="KW-1185">Reference proteome</keyword>
<dbReference type="Proteomes" id="UP000238157">
    <property type="component" value="Unassembled WGS sequence"/>
</dbReference>
<comment type="caution">
    <text evidence="1">The sequence shown here is derived from an EMBL/GenBank/DDBJ whole genome shotgun (WGS) entry which is preliminary data.</text>
</comment>
<dbReference type="OrthoDB" id="1132102at2"/>
<evidence type="ECO:0000313" key="1">
    <source>
        <dbReference type="EMBL" id="PRY89776.1"/>
    </source>
</evidence>
<accession>A0A2T0WSV6</accession>
<protein>
    <recommendedName>
        <fullName evidence="3">Thiamine pyrophosphokinase</fullName>
    </recommendedName>
</protein>
<proteinExistence type="predicted"/>
<gene>
    <name evidence="1" type="ORF">CLW00_102252</name>
</gene>
<reference evidence="1 2" key="1">
    <citation type="submission" date="2018-03" db="EMBL/GenBank/DDBJ databases">
        <title>Genomic Encyclopedia of Archaeal and Bacterial Type Strains, Phase II (KMG-II): from individual species to whole genera.</title>
        <authorList>
            <person name="Goeker M."/>
        </authorList>
    </citation>
    <scope>NUCLEOTIDE SEQUENCE [LARGE SCALE GENOMIC DNA]</scope>
    <source>
        <strain evidence="1 2">DSM 27929</strain>
    </source>
</reference>
<evidence type="ECO:0008006" key="3">
    <source>
        <dbReference type="Google" id="ProtNLM"/>
    </source>
</evidence>